<name>A0ABW6XD70_9ACTN</name>
<dbReference type="Pfam" id="PF13646">
    <property type="entry name" value="HEAT_2"/>
    <property type="match status" value="2"/>
</dbReference>
<evidence type="ECO:0000313" key="3">
    <source>
        <dbReference type="Proteomes" id="UP001602322"/>
    </source>
</evidence>
<gene>
    <name evidence="2" type="ORF">ACFY8O_27715</name>
</gene>
<dbReference type="SMART" id="SM00567">
    <property type="entry name" value="EZ_HEAT"/>
    <property type="match status" value="6"/>
</dbReference>
<dbReference type="Proteomes" id="UP001602322">
    <property type="component" value="Unassembled WGS sequence"/>
</dbReference>
<dbReference type="SUPFAM" id="SSF48371">
    <property type="entry name" value="ARM repeat"/>
    <property type="match status" value="1"/>
</dbReference>
<feature type="compositionally biased region" description="Low complexity" evidence="1">
    <location>
        <begin position="1"/>
        <end position="15"/>
    </location>
</feature>
<feature type="region of interest" description="Disordered" evidence="1">
    <location>
        <begin position="1311"/>
        <end position="1334"/>
    </location>
</feature>
<dbReference type="RefSeq" id="WP_387906969.1">
    <property type="nucleotide sequence ID" value="NZ_JBIBEG010000009.1"/>
</dbReference>
<comment type="caution">
    <text evidence="2">The sequence shown here is derived from an EMBL/GenBank/DDBJ whole genome shotgun (WGS) entry which is preliminary data.</text>
</comment>
<evidence type="ECO:0000256" key="1">
    <source>
        <dbReference type="SAM" id="MobiDB-lite"/>
    </source>
</evidence>
<organism evidence="2 3">
    <name type="scientific">Streptomyces argenteolus</name>
    <dbReference type="NCBI Taxonomy" id="67274"/>
    <lineage>
        <taxon>Bacteria</taxon>
        <taxon>Bacillati</taxon>
        <taxon>Actinomycetota</taxon>
        <taxon>Actinomycetes</taxon>
        <taxon>Kitasatosporales</taxon>
        <taxon>Streptomycetaceae</taxon>
        <taxon>Streptomyces</taxon>
    </lineage>
</organism>
<accession>A0ABW6XD70</accession>
<sequence length="1501" mass="157784">MTTTSAAARTQQRHTGGPGHDGAADHRPGSALGPLLRHPDARTRLLGLTSLAERAAGPLAAGEAAELARLLPRDMPESPDESLLLAALHGRLGVHLPGRRLPAWRTAPLEVRVRVAWLRAELLTDPSVLRTEPPGEPLYQAVRAIDAEDAHRPDLLVAALVGASAPALHAEAVRLIRQGLHAGLLAPGAARAHLAALLGTGPAAAGVCAAVLEELAEPWAASDPLPAACFAPFLGPALAGPTAAPALVAAARHGHGAVLPRTAADPDMPPAVRQRAMELLGDLAERDDIGVLLDIASQDPLLLGGPAVSCLRGLHRRGHFPAPAHAAALVGVALADHSIDASTVATILYTCRRQMLDLLVDAAVDDPDWPRRLDLLVALAGQGTEDLPVGAAVTRLLASARRPEPFLEAIRALRYEEAEEAVLALLPEAPAAALDTLEAIGGHRTVAGLREALGPDTDGSGIAAYLRPVRHRALELLWQLNTDPDLRRHLLTRLDPTELPPAVAAGLGAPDEREVALLAAGTDPADPVTALCALASHGSPATLPVVAGLLLRVVSELAASWETVETDPRAPRTEEPAVPQEVVDAVRALGGRLHERRSIRPSCLLGAQDPGEAGDALLAWTVLELLDTPGLPARQQSVLLELLRRAPSARTRPRVHRLLRHSDPHVRKHAIALLAVGARGEDAQALSATLIALTRADDIRTVRQALLALGHAEAYWAAPAITALLSHPTMNIRKTAASALVRAGTPAAVPGLLRALGRTGNPGLRTGLVAALRAVLGKACTSTVLAAAEISRDARERTLLLQGLDGALSSRTVLALADQDSPLVPGLLALVADGRIRLGTGTPADLAELSAGHGITVPASASDAQSCAAALVARGWNAPIALRLAAGADDLPAAALRDLRPMLGNWLRLARSAPEAERGGILGLVLRMCPGPWPAGERAHFSDFAQILADGLAGEPEHRPGLLAVLQEVAPGLPCGERMAVADAVRALAPPHHVPALRLLRACDAVLGRADLDRALAAARLDAYAQDAETAVLREAFGAPAPPAPGTETWRAGLRAVLRTRRGLEEFRRGGVPSQPDSRQRLAALMAAWPEASGDGVRELLLDWMTDLQPLGAPPWTLAETAGRTADAGGDPGRPRSAARCAWLLAALDAPDAVRRAEAARQLLDWPEPEPGRTVLHGYLRGEIALPPGARLARALAAVDPAELAGPEIMPGKVAQLAGHLGPWDVVPLIPLLLGWWEHGPAGLRTEAARALRAAPADVLAGHLRPRLEAGAWGFLDLLAGLRLLGTPDMKRIRDRLRAEGSEDLAGALHLDEGPASRDADPRTTSPSPVHRPGRAELLRLARTGGPEQIRRALSRLAEEHDGRVPDRDPALREVLEELLVHPRPKVRLHAHRTSRVMLDRTAHLLHTAVLLDDPQPDISRMAIRTLCGAAWEPAVPTLVALLGHRHPAVRREAADGLLLMGAPAVPALRHAAGQARPDRRSRYTDVLDRIAGDGGGEPAP</sequence>
<dbReference type="InterPro" id="IPR011989">
    <property type="entry name" value="ARM-like"/>
</dbReference>
<dbReference type="InterPro" id="IPR016024">
    <property type="entry name" value="ARM-type_fold"/>
</dbReference>
<dbReference type="Gene3D" id="1.25.10.10">
    <property type="entry name" value="Leucine-rich Repeat Variant"/>
    <property type="match status" value="2"/>
</dbReference>
<keyword evidence="3" id="KW-1185">Reference proteome</keyword>
<feature type="compositionally biased region" description="Basic and acidic residues" evidence="1">
    <location>
        <begin position="1311"/>
        <end position="1322"/>
    </location>
</feature>
<dbReference type="InterPro" id="IPR004155">
    <property type="entry name" value="PBS_lyase_HEAT"/>
</dbReference>
<protein>
    <submittedName>
        <fullName evidence="2">HEAT repeat domain-containing protein</fullName>
    </submittedName>
</protein>
<dbReference type="EMBL" id="JBIBEG010000009">
    <property type="protein sequence ID" value="MFF5899692.1"/>
    <property type="molecule type" value="Genomic_DNA"/>
</dbReference>
<evidence type="ECO:0000313" key="2">
    <source>
        <dbReference type="EMBL" id="MFF5899692.1"/>
    </source>
</evidence>
<proteinExistence type="predicted"/>
<reference evidence="2 3" key="1">
    <citation type="submission" date="2024-10" db="EMBL/GenBank/DDBJ databases">
        <title>The Natural Products Discovery Center: Release of the First 8490 Sequenced Strains for Exploring Actinobacteria Biosynthetic Diversity.</title>
        <authorList>
            <person name="Kalkreuter E."/>
            <person name="Kautsar S.A."/>
            <person name="Yang D."/>
            <person name="Bader C.D."/>
            <person name="Teijaro C.N."/>
            <person name="Fluegel L."/>
            <person name="Davis C.M."/>
            <person name="Simpson J.R."/>
            <person name="Lauterbach L."/>
            <person name="Steele A.D."/>
            <person name="Gui C."/>
            <person name="Meng S."/>
            <person name="Li G."/>
            <person name="Viehrig K."/>
            <person name="Ye F."/>
            <person name="Su P."/>
            <person name="Kiefer A.F."/>
            <person name="Nichols A."/>
            <person name="Cepeda A.J."/>
            <person name="Yan W."/>
            <person name="Fan B."/>
            <person name="Jiang Y."/>
            <person name="Adhikari A."/>
            <person name="Zheng C.-J."/>
            <person name="Schuster L."/>
            <person name="Cowan T.M."/>
            <person name="Smanski M.J."/>
            <person name="Chevrette M.G."/>
            <person name="De Carvalho L.P.S."/>
            <person name="Shen B."/>
        </authorList>
    </citation>
    <scope>NUCLEOTIDE SEQUENCE [LARGE SCALE GENOMIC DNA]</scope>
    <source>
        <strain evidence="2 3">NPDC012540</strain>
    </source>
</reference>
<feature type="region of interest" description="Disordered" evidence="1">
    <location>
        <begin position="1"/>
        <end position="37"/>
    </location>
</feature>